<dbReference type="PANTHER" id="PTHR12815:SF18">
    <property type="entry name" value="SORTING AND ASSEMBLY MACHINERY COMPONENT 50 HOMOLOG"/>
    <property type="match status" value="1"/>
</dbReference>
<evidence type="ECO:0000256" key="2">
    <source>
        <dbReference type="ARBA" id="ARBA00022452"/>
    </source>
</evidence>
<dbReference type="Gene3D" id="2.40.160.50">
    <property type="entry name" value="membrane protein fhac: a member of the omp85/tpsb transporter family"/>
    <property type="match status" value="1"/>
</dbReference>
<organism evidence="6 7">
    <name type="scientific">Gaopeijia maritima</name>
    <dbReference type="NCBI Taxonomy" id="3119007"/>
    <lineage>
        <taxon>Bacteria</taxon>
        <taxon>Pseudomonadati</taxon>
        <taxon>Gemmatimonadota</taxon>
        <taxon>Longimicrobiia</taxon>
        <taxon>Gaopeijiales</taxon>
        <taxon>Gaopeijiaceae</taxon>
        <taxon>Gaopeijia</taxon>
    </lineage>
</organism>
<dbReference type="Gene3D" id="3.10.20.310">
    <property type="entry name" value="membrane protein fhac"/>
    <property type="match status" value="2"/>
</dbReference>
<dbReference type="InterPro" id="IPR000184">
    <property type="entry name" value="Bac_surfAg_D15"/>
</dbReference>
<dbReference type="PANTHER" id="PTHR12815">
    <property type="entry name" value="SORTING AND ASSEMBLY MACHINERY SAMM50 PROTEIN FAMILY MEMBER"/>
    <property type="match status" value="1"/>
</dbReference>
<dbReference type="PROSITE" id="PS51779">
    <property type="entry name" value="POTRA"/>
    <property type="match status" value="1"/>
</dbReference>
<dbReference type="EMBL" id="JBBHLI010000003">
    <property type="protein sequence ID" value="MEK9500841.1"/>
    <property type="molecule type" value="Genomic_DNA"/>
</dbReference>
<proteinExistence type="predicted"/>
<evidence type="ECO:0000259" key="5">
    <source>
        <dbReference type="PROSITE" id="PS51779"/>
    </source>
</evidence>
<comment type="subcellular location">
    <subcellularLocation>
        <location evidence="1">Membrane</location>
    </subcellularLocation>
</comment>
<evidence type="ECO:0000313" key="6">
    <source>
        <dbReference type="EMBL" id="MEK9500841.1"/>
    </source>
</evidence>
<feature type="domain" description="POTRA" evidence="5">
    <location>
        <begin position="247"/>
        <end position="321"/>
    </location>
</feature>
<dbReference type="Pfam" id="PF07244">
    <property type="entry name" value="POTRA"/>
    <property type="match status" value="1"/>
</dbReference>
<evidence type="ECO:0000313" key="7">
    <source>
        <dbReference type="Proteomes" id="UP001484239"/>
    </source>
</evidence>
<evidence type="ECO:0000256" key="3">
    <source>
        <dbReference type="ARBA" id="ARBA00022692"/>
    </source>
</evidence>
<sequence length="733" mass="80203">MPTEPATRASRAPGPATARGRRLVAGLFAALLTLAAPPQLRAQAPLFLIDADTRVSSVTLEFPESRTLDPKMIRQRVALRGPTFAERLQGALDVLPFVGSPSLQPFVPLELARDAARIERYYRDNGFLGPDTEYEVQLDTTSNRVRVTYRVHEGRPILVDTVVVVPGPETTPLDSTLNAEWARFLNSLRGEHGSRLGEVDRVRLRSRPLDWLRTRGYAFAQVRDTVQVDTATASARVEIRYDPGPRARVDSIVVEGREALEYNTVVREIPLKPGDWFNVGRMAEGQRQVFGLDLVRLALFDVAPDQPRDSTVTLRLRLQEGRRRAIGGETGYATERGAVAEARWEHRDFLGGARTFTVSGVANTGWLAATDEVDRRFGASVSLRQPWLLDHRLSGTLRPFVEYRDDTRDESRSFGADLSLLFERGSLDRASVTYTISTRQIIDAPTLAVRGDTPDTLLLSALPVDVGDVHTSRIGLDLVYGEVDDPVGPREGYIARLGTEIAGPEGLSNVQYGRIDGSLTGFWPVNSSIGLVARLSGGRLFPWGESVPGDSDDILVQLLRLRDAVFTAGGTGDVRGWGTGQLGPKVPDLRLVEQGDSVVASADRWLVLAGLARVTGSLEVRLPFPGLGPDHGTHLFLDAGRVWTSDDRFLDPALPRDPLDQERVFYGAGAGVEFGTLVGPLRIDVGYKLNPSPLDLRDPDAVAKALVAGEPIQSVPTSSLARWHLHIAVGRVY</sequence>
<dbReference type="Pfam" id="PF01103">
    <property type="entry name" value="Omp85"/>
    <property type="match status" value="1"/>
</dbReference>
<dbReference type="Proteomes" id="UP001484239">
    <property type="component" value="Unassembled WGS sequence"/>
</dbReference>
<protein>
    <submittedName>
        <fullName evidence="6">BamA/TamA family outer membrane protein</fullName>
    </submittedName>
</protein>
<keyword evidence="7" id="KW-1185">Reference proteome</keyword>
<keyword evidence="2" id="KW-1134">Transmembrane beta strand</keyword>
<reference evidence="6 7" key="1">
    <citation type="submission" date="2024-02" db="EMBL/GenBank/DDBJ databases">
        <title>A novel Gemmatimonadota bacterium.</title>
        <authorList>
            <person name="Du Z.-J."/>
            <person name="Ye Y.-Q."/>
        </authorList>
    </citation>
    <scope>NUCLEOTIDE SEQUENCE [LARGE SCALE GENOMIC DNA]</scope>
    <source>
        <strain evidence="6 7">DH-20</strain>
    </source>
</reference>
<dbReference type="RefSeq" id="WP_405284172.1">
    <property type="nucleotide sequence ID" value="NZ_CP144380.1"/>
</dbReference>
<evidence type="ECO:0000256" key="4">
    <source>
        <dbReference type="ARBA" id="ARBA00023136"/>
    </source>
</evidence>
<gene>
    <name evidence="6" type="ORF">WI372_07620</name>
</gene>
<comment type="caution">
    <text evidence="6">The sequence shown here is derived from an EMBL/GenBank/DDBJ whole genome shotgun (WGS) entry which is preliminary data.</text>
</comment>
<dbReference type="InterPro" id="IPR010827">
    <property type="entry name" value="BamA/TamA_POTRA"/>
</dbReference>
<keyword evidence="3" id="KW-0812">Transmembrane</keyword>
<keyword evidence="4" id="KW-0472">Membrane</keyword>
<name>A0ABU9E8K3_9BACT</name>
<dbReference type="InterPro" id="IPR039910">
    <property type="entry name" value="D15-like"/>
</dbReference>
<evidence type="ECO:0000256" key="1">
    <source>
        <dbReference type="ARBA" id="ARBA00004370"/>
    </source>
</evidence>
<accession>A0ABU9E8K3</accession>
<dbReference type="InterPro" id="IPR034746">
    <property type="entry name" value="POTRA"/>
</dbReference>